<dbReference type="AlphaFoldDB" id="A0A3R9NXK1"/>
<protein>
    <submittedName>
        <fullName evidence="2">Uncharacterized protein</fullName>
    </submittedName>
</protein>
<keyword evidence="3" id="KW-1185">Reference proteome</keyword>
<feature type="region of interest" description="Disordered" evidence="1">
    <location>
        <begin position="97"/>
        <end position="116"/>
    </location>
</feature>
<evidence type="ECO:0000256" key="1">
    <source>
        <dbReference type="SAM" id="MobiDB-lite"/>
    </source>
</evidence>
<comment type="caution">
    <text evidence="2">The sequence shown here is derived from an EMBL/GenBank/DDBJ whole genome shotgun (WGS) entry which is preliminary data.</text>
</comment>
<dbReference type="RefSeq" id="WP_125485550.1">
    <property type="nucleotide sequence ID" value="NZ_RSDW01000001.1"/>
</dbReference>
<dbReference type="OrthoDB" id="122031at2"/>
<reference evidence="2 3" key="1">
    <citation type="submission" date="2018-12" db="EMBL/GenBank/DDBJ databases">
        <title>Sequencing of bacterial isolates from soil warming experiment in Harvard Forest, Massachusetts, USA.</title>
        <authorList>
            <person name="Deangelis K."/>
        </authorList>
    </citation>
    <scope>NUCLEOTIDE SEQUENCE [LARGE SCALE GENOMIC DNA]</scope>
    <source>
        <strain evidence="2 3">EB153</strain>
    </source>
</reference>
<accession>A0A3R9NXK1</accession>
<evidence type="ECO:0000313" key="3">
    <source>
        <dbReference type="Proteomes" id="UP000269669"/>
    </source>
</evidence>
<dbReference type="EMBL" id="RSDW01000001">
    <property type="protein sequence ID" value="RSL17010.1"/>
    <property type="molecule type" value="Genomic_DNA"/>
</dbReference>
<proteinExistence type="predicted"/>
<name>A0A3R9NXK1_9BACT</name>
<sequence>MERKRVKGRFVSEGAVADEETVEKESRVATPRPRYCRTFARKRVAEALPEIMAKFAEEAKKGSIQHMKILTKLGGLDQGDMQVARKRRPKSIMAKLLEDFGKPQEQERPRTGADKA</sequence>
<gene>
    <name evidence="2" type="ORF">EDE15_2538</name>
</gene>
<dbReference type="Proteomes" id="UP000269669">
    <property type="component" value="Unassembled WGS sequence"/>
</dbReference>
<organism evidence="2 3">
    <name type="scientific">Edaphobacter aggregans</name>
    <dbReference type="NCBI Taxonomy" id="570835"/>
    <lineage>
        <taxon>Bacteria</taxon>
        <taxon>Pseudomonadati</taxon>
        <taxon>Acidobacteriota</taxon>
        <taxon>Terriglobia</taxon>
        <taxon>Terriglobales</taxon>
        <taxon>Acidobacteriaceae</taxon>
        <taxon>Edaphobacter</taxon>
    </lineage>
</organism>
<evidence type="ECO:0000313" key="2">
    <source>
        <dbReference type="EMBL" id="RSL17010.1"/>
    </source>
</evidence>